<protein>
    <recommendedName>
        <fullName evidence="4">YgjV family protein</fullName>
    </recommendedName>
</protein>
<evidence type="ECO:0000313" key="2">
    <source>
        <dbReference type="EMBL" id="OGG17039.1"/>
    </source>
</evidence>
<name>A0A1F5ZX37_9BACT</name>
<feature type="transmembrane region" description="Helical" evidence="1">
    <location>
        <begin position="30"/>
        <end position="58"/>
    </location>
</feature>
<reference evidence="2 3" key="1">
    <citation type="journal article" date="2016" name="Nat. Commun.">
        <title>Thousands of microbial genomes shed light on interconnected biogeochemical processes in an aquifer system.</title>
        <authorList>
            <person name="Anantharaman K."/>
            <person name="Brown C.T."/>
            <person name="Hug L.A."/>
            <person name="Sharon I."/>
            <person name="Castelle C.J."/>
            <person name="Probst A.J."/>
            <person name="Thomas B.C."/>
            <person name="Singh A."/>
            <person name="Wilkins M.J."/>
            <person name="Karaoz U."/>
            <person name="Brodie E.L."/>
            <person name="Williams K.H."/>
            <person name="Hubbard S.S."/>
            <person name="Banfield J.F."/>
        </authorList>
    </citation>
    <scope>NUCLEOTIDE SEQUENCE [LARGE SCALE GENOMIC DNA]</scope>
</reference>
<dbReference type="Pfam" id="PF10688">
    <property type="entry name" value="Imp-YgjV"/>
    <property type="match status" value="1"/>
</dbReference>
<keyword evidence="1" id="KW-0472">Membrane</keyword>
<feature type="transmembrane region" description="Helical" evidence="1">
    <location>
        <begin position="141"/>
        <end position="166"/>
    </location>
</feature>
<gene>
    <name evidence="2" type="ORF">A3D78_00135</name>
</gene>
<keyword evidence="1" id="KW-1133">Transmembrane helix</keyword>
<sequence>MIQLIAQGIGFLALLFVLLSFQKNKRYLILLFMLVAQILFTIHFGLLGAWTGAAMNGIAGLRTYIFNQRETKTWSNNQFWLYLFVVLFWVFGIVTWNGYYSILPILAMTIDSSAVWNKKTQYIRLLMLIPRPLWFVYNYTVVSYAGMITEIFVLFSILVGIIRFDILATRKKQNRF</sequence>
<proteinExistence type="predicted"/>
<dbReference type="Proteomes" id="UP000176253">
    <property type="component" value="Unassembled WGS sequence"/>
</dbReference>
<evidence type="ECO:0008006" key="4">
    <source>
        <dbReference type="Google" id="ProtNLM"/>
    </source>
</evidence>
<dbReference type="InterPro" id="IPR019629">
    <property type="entry name" value="Uncharacterised_HI1736/YgjV"/>
</dbReference>
<dbReference type="EMBL" id="MFJM01000049">
    <property type="protein sequence ID" value="OGG17039.1"/>
    <property type="molecule type" value="Genomic_DNA"/>
</dbReference>
<evidence type="ECO:0000256" key="1">
    <source>
        <dbReference type="SAM" id="Phobius"/>
    </source>
</evidence>
<accession>A0A1F5ZX37</accession>
<feature type="transmembrane region" description="Helical" evidence="1">
    <location>
        <begin position="79"/>
        <end position="99"/>
    </location>
</feature>
<organism evidence="2 3">
    <name type="scientific">Candidatus Gottesmanbacteria bacterium RIFCSPHIGHO2_02_FULL_39_14</name>
    <dbReference type="NCBI Taxonomy" id="1798383"/>
    <lineage>
        <taxon>Bacteria</taxon>
        <taxon>Candidatus Gottesmaniibacteriota</taxon>
    </lineage>
</organism>
<keyword evidence="1" id="KW-0812">Transmembrane</keyword>
<dbReference type="AlphaFoldDB" id="A0A1F5ZX37"/>
<evidence type="ECO:0000313" key="3">
    <source>
        <dbReference type="Proteomes" id="UP000176253"/>
    </source>
</evidence>
<comment type="caution">
    <text evidence="2">The sequence shown here is derived from an EMBL/GenBank/DDBJ whole genome shotgun (WGS) entry which is preliminary data.</text>
</comment>